<accession>A0A7H9C0C8</accession>
<sequence>MENGHFQWAAASYQHGPAWLAEAAGGYTVARSIGCDDDRRPVYGRTCEPTVISTTNDHNGFIRGVFMRYRDTDGTYHIEAIRY</sequence>
<dbReference type="EMBL" id="CP058692">
    <property type="protein sequence ID" value="QLH17060.1"/>
    <property type="molecule type" value="Genomic_DNA"/>
</dbReference>
<evidence type="ECO:0000313" key="2">
    <source>
        <dbReference type="Proteomes" id="UP000509322"/>
    </source>
</evidence>
<reference evidence="1 2" key="1">
    <citation type="submission" date="2020-07" db="EMBL/GenBank/DDBJ databases">
        <title>The complete genome of Paracoccus pantotrophus ACCC 10489.</title>
        <authorList>
            <person name="Si Y."/>
        </authorList>
    </citation>
    <scope>NUCLEOTIDE SEQUENCE [LARGE SCALE GENOMIC DNA]</scope>
    <source>
        <strain evidence="1 2">ACCC10489</strain>
        <plasmid evidence="1 2">unnamed2</plasmid>
    </source>
</reference>
<dbReference type="RefSeq" id="WP_179922317.1">
    <property type="nucleotide sequence ID" value="NZ_CP058692.1"/>
</dbReference>
<evidence type="ECO:0000313" key="1">
    <source>
        <dbReference type="EMBL" id="QLH17060.1"/>
    </source>
</evidence>
<gene>
    <name evidence="1" type="ORF">HYQ43_22835</name>
</gene>
<dbReference type="Proteomes" id="UP000509322">
    <property type="component" value="Plasmid unnamed2"/>
</dbReference>
<name>A0A7H9C0C8_PARPN</name>
<organism evidence="1 2">
    <name type="scientific">Paracoccus pantotrophus</name>
    <name type="common">Thiosphaera pantotropha</name>
    <dbReference type="NCBI Taxonomy" id="82367"/>
    <lineage>
        <taxon>Bacteria</taxon>
        <taxon>Pseudomonadati</taxon>
        <taxon>Pseudomonadota</taxon>
        <taxon>Alphaproteobacteria</taxon>
        <taxon>Rhodobacterales</taxon>
        <taxon>Paracoccaceae</taxon>
        <taxon>Paracoccus</taxon>
    </lineage>
</organism>
<dbReference type="AlphaFoldDB" id="A0A7H9C0C8"/>
<protein>
    <submittedName>
        <fullName evidence="1">Uncharacterized protein</fullName>
    </submittedName>
</protein>
<proteinExistence type="predicted"/>
<geneLocation type="plasmid" evidence="1 2">
    <name>unnamed2</name>
</geneLocation>
<keyword evidence="1" id="KW-0614">Plasmid</keyword>